<dbReference type="PANTHER" id="PTHR45720">
    <property type="entry name" value="CHLORIDE CHANNEL PROTEIN 2"/>
    <property type="match status" value="1"/>
</dbReference>
<sequence length="758" mass="83786">MALVSWVVDFCIAICLQAQKWMYGGLDSNVFLQYLAWVTYPVVLITFSAGFTQILAPQAVGSGIPEMKTILRGVVLKEYLTFKTFVAKVIGLTCALGSGMPLGKEGPFVHIASLCAALLSKFMSLFGGIYENESRNIEMLAAACAVGVGCCFAAPIGGVLFSIEVTSTFFAVRNYWRGFFAATFSAFIFRVLAVWNRDEETITALFKTRFRLDFPFDLQELPAFAVIGIASGFGGALFVYLNRLIVQFIRKQKAINRFLMKKRLLYPALVTLLISTLTFPPGFGQFMAGKLTQKESLVTLLDNRTWAKQGIAEDFDYIGHSQAWKHPQLNVFVTLVLFIVMKFWMSALATTIPVPCGAFMPVFVIGAAFGRLVGESMAAWFPDGIHTDGTIYPIVPGGYAVVGAAALSGAVTHTVSTAVIVFELTGQISHILPVMIAVILANAVAQSLQPSLYDSIIRIKKLPYLPELGWGHHEKYNIRVEDIMVRDVRYITLNCCYRDLHNVLLTGHLKTLALVESAEGLISYAGLGVLSAISYLRACVCVCVCLRVCLQISTEESSFSPTRPAPQKPLKPALKRPSVVERPTEIPTSKKHTYLHKQLQTTEFPNSRLVRQSKGKGIGYLIDPEGVWVMISEWEEKQLDEQVNFNNCKIDPAPFQLVERTSLHKTHTIFSLLGLDHAYVTSIGRLIGVVSLKELRKAIEGSVTVKGVKVRPPLASFRDSGTSSSENEATELHKLWDRHKSMSLPREHTPSESDEKSQ</sequence>
<dbReference type="PANTHER" id="PTHR45720:SF6">
    <property type="entry name" value="CHLORIDE CHANNEL PROTEIN 2"/>
    <property type="match status" value="1"/>
</dbReference>
<organism evidence="14 15">
    <name type="scientific">Acanthochromis polyacanthus</name>
    <name type="common">spiny chromis</name>
    <dbReference type="NCBI Taxonomy" id="80966"/>
    <lineage>
        <taxon>Eukaryota</taxon>
        <taxon>Metazoa</taxon>
        <taxon>Chordata</taxon>
        <taxon>Craniata</taxon>
        <taxon>Vertebrata</taxon>
        <taxon>Euteleostomi</taxon>
        <taxon>Actinopterygii</taxon>
        <taxon>Neopterygii</taxon>
        <taxon>Teleostei</taxon>
        <taxon>Neoteleostei</taxon>
        <taxon>Acanthomorphata</taxon>
        <taxon>Ovalentaria</taxon>
        <taxon>Pomacentridae</taxon>
        <taxon>Acanthochromis</taxon>
    </lineage>
</organism>
<feature type="chain" id="PRO_5018666764" evidence="13">
    <location>
        <begin position="19"/>
        <end position="758"/>
    </location>
</feature>
<evidence type="ECO:0000256" key="3">
    <source>
        <dbReference type="ARBA" id="ARBA00022692"/>
    </source>
</evidence>
<comment type="subcellular location">
    <subcellularLocation>
        <location evidence="1">Membrane</location>
        <topology evidence="1">Multi-pass membrane protein</topology>
    </subcellularLocation>
</comment>
<feature type="transmembrane region" description="Helical" evidence="12">
    <location>
        <begin position="331"/>
        <end position="352"/>
    </location>
</feature>
<evidence type="ECO:0000256" key="13">
    <source>
        <dbReference type="SAM" id="SignalP"/>
    </source>
</evidence>
<evidence type="ECO:0000256" key="8">
    <source>
        <dbReference type="ARBA" id="ARBA00023136"/>
    </source>
</evidence>
<feature type="transmembrane region" description="Helical" evidence="12">
    <location>
        <begin position="221"/>
        <end position="243"/>
    </location>
</feature>
<dbReference type="GO" id="GO:0005886">
    <property type="term" value="C:plasma membrane"/>
    <property type="evidence" value="ECO:0007669"/>
    <property type="project" value="TreeGrafter"/>
</dbReference>
<dbReference type="SUPFAM" id="SSF54631">
    <property type="entry name" value="CBS-domain pair"/>
    <property type="match status" value="1"/>
</dbReference>
<dbReference type="Gene3D" id="1.10.3080.10">
    <property type="entry name" value="Clc chloride channel"/>
    <property type="match status" value="1"/>
</dbReference>
<feature type="compositionally biased region" description="Basic and acidic residues" evidence="11">
    <location>
        <begin position="730"/>
        <end position="758"/>
    </location>
</feature>
<dbReference type="FunFam" id="3.10.580.10:FF:000019">
    <property type="entry name" value="Chloride voltage-gated channel 2"/>
    <property type="match status" value="1"/>
</dbReference>
<evidence type="ECO:0000256" key="11">
    <source>
        <dbReference type="SAM" id="MobiDB-lite"/>
    </source>
</evidence>
<name>A0A3Q1F4B8_9TELE</name>
<accession>A0A3Q1F4B8</accession>
<feature type="transmembrane region" description="Helical" evidence="12">
    <location>
        <begin position="264"/>
        <end position="283"/>
    </location>
</feature>
<evidence type="ECO:0000313" key="15">
    <source>
        <dbReference type="Proteomes" id="UP000257200"/>
    </source>
</evidence>
<protein>
    <submittedName>
        <fullName evidence="14">Chloride voltage-gated channel 2</fullName>
    </submittedName>
</protein>
<keyword evidence="3 12" id="KW-0812">Transmembrane</keyword>
<keyword evidence="5 12" id="KW-1133">Transmembrane helix</keyword>
<dbReference type="InterPro" id="IPR050970">
    <property type="entry name" value="Cl_channel_volt-gated"/>
</dbReference>
<evidence type="ECO:0000313" key="14">
    <source>
        <dbReference type="Ensembl" id="ENSAPOP00000011129.1"/>
    </source>
</evidence>
<proteinExistence type="predicted"/>
<keyword evidence="10" id="KW-0868">Chloride</keyword>
<evidence type="ECO:0000256" key="1">
    <source>
        <dbReference type="ARBA" id="ARBA00004141"/>
    </source>
</evidence>
<dbReference type="InterPro" id="IPR001807">
    <property type="entry name" value="ClC"/>
</dbReference>
<dbReference type="GeneTree" id="ENSGT00940000155439"/>
<keyword evidence="8 12" id="KW-0472">Membrane</keyword>
<dbReference type="PRINTS" id="PR00762">
    <property type="entry name" value="CLCHANNEL"/>
</dbReference>
<evidence type="ECO:0000256" key="12">
    <source>
        <dbReference type="SAM" id="Phobius"/>
    </source>
</evidence>
<dbReference type="InterPro" id="IPR014743">
    <property type="entry name" value="Cl-channel_core"/>
</dbReference>
<dbReference type="InterPro" id="IPR046342">
    <property type="entry name" value="CBS_dom_sf"/>
</dbReference>
<evidence type="ECO:0000256" key="2">
    <source>
        <dbReference type="ARBA" id="ARBA00022448"/>
    </source>
</evidence>
<keyword evidence="7" id="KW-0129">CBS domain</keyword>
<evidence type="ECO:0000256" key="10">
    <source>
        <dbReference type="ARBA" id="ARBA00023214"/>
    </source>
</evidence>
<dbReference type="AlphaFoldDB" id="A0A3Q1F4B8"/>
<feature type="transmembrane region" description="Helical" evidence="12">
    <location>
        <begin position="175"/>
        <end position="195"/>
    </location>
</feature>
<keyword evidence="6" id="KW-0406">Ion transport</keyword>
<evidence type="ECO:0000256" key="7">
    <source>
        <dbReference type="ARBA" id="ARBA00023122"/>
    </source>
</evidence>
<reference evidence="14" key="1">
    <citation type="submission" date="2025-08" db="UniProtKB">
        <authorList>
            <consortium name="Ensembl"/>
        </authorList>
    </citation>
    <scope>IDENTIFICATION</scope>
</reference>
<keyword evidence="9" id="KW-0869">Chloride channel</keyword>
<feature type="transmembrane region" description="Helical" evidence="12">
    <location>
        <begin position="139"/>
        <end position="163"/>
    </location>
</feature>
<reference evidence="14" key="2">
    <citation type="submission" date="2025-09" db="UniProtKB">
        <authorList>
            <consortium name="Ensembl"/>
        </authorList>
    </citation>
    <scope>IDENTIFICATION</scope>
</reference>
<dbReference type="FunFam" id="1.10.3080.10:FF:000002">
    <property type="entry name" value="Chloride channel 2c"/>
    <property type="match status" value="1"/>
</dbReference>
<dbReference type="Proteomes" id="UP000257200">
    <property type="component" value="Unplaced"/>
</dbReference>
<dbReference type="GO" id="GO:0005247">
    <property type="term" value="F:voltage-gated chloride channel activity"/>
    <property type="evidence" value="ECO:0007669"/>
    <property type="project" value="TreeGrafter"/>
</dbReference>
<keyword evidence="15" id="KW-1185">Reference proteome</keyword>
<gene>
    <name evidence="14" type="primary">CLCN2</name>
</gene>
<dbReference type="Gene3D" id="3.10.580.10">
    <property type="entry name" value="CBS-domain"/>
    <property type="match status" value="2"/>
</dbReference>
<evidence type="ECO:0000256" key="5">
    <source>
        <dbReference type="ARBA" id="ARBA00022989"/>
    </source>
</evidence>
<keyword evidence="9" id="KW-0407">Ion channel</keyword>
<dbReference type="CDD" id="cd03683">
    <property type="entry name" value="ClC_1_like"/>
    <property type="match status" value="1"/>
</dbReference>
<evidence type="ECO:0000256" key="6">
    <source>
        <dbReference type="ARBA" id="ARBA00023065"/>
    </source>
</evidence>
<feature type="transmembrane region" description="Helical" evidence="12">
    <location>
        <begin position="108"/>
        <end position="127"/>
    </location>
</feature>
<evidence type="ECO:0000256" key="4">
    <source>
        <dbReference type="ARBA" id="ARBA00022737"/>
    </source>
</evidence>
<feature type="transmembrane region" description="Helical" evidence="12">
    <location>
        <begin position="359"/>
        <end position="381"/>
    </location>
</feature>
<feature type="region of interest" description="Disordered" evidence="11">
    <location>
        <begin position="716"/>
        <end position="758"/>
    </location>
</feature>
<feature type="signal peptide" evidence="13">
    <location>
        <begin position="1"/>
        <end position="18"/>
    </location>
</feature>
<evidence type="ECO:0000256" key="9">
    <source>
        <dbReference type="ARBA" id="ARBA00023173"/>
    </source>
</evidence>
<dbReference type="Pfam" id="PF00654">
    <property type="entry name" value="Voltage_CLC"/>
    <property type="match status" value="1"/>
</dbReference>
<keyword evidence="2" id="KW-0813">Transport</keyword>
<dbReference type="SUPFAM" id="SSF81340">
    <property type="entry name" value="Clc chloride channel"/>
    <property type="match status" value="1"/>
</dbReference>
<keyword evidence="4" id="KW-0677">Repeat</keyword>
<dbReference type="GO" id="GO:0034707">
    <property type="term" value="C:chloride channel complex"/>
    <property type="evidence" value="ECO:0007669"/>
    <property type="project" value="UniProtKB-KW"/>
</dbReference>
<keyword evidence="13" id="KW-0732">Signal</keyword>
<dbReference type="Ensembl" id="ENSAPOT00000031487.1">
    <property type="protein sequence ID" value="ENSAPOP00000011129.1"/>
    <property type="gene ID" value="ENSAPOG00000013776.1"/>
</dbReference>
<feature type="transmembrane region" description="Helical" evidence="12">
    <location>
        <begin position="34"/>
        <end position="56"/>
    </location>
</feature>
<feature type="region of interest" description="Disordered" evidence="11">
    <location>
        <begin position="557"/>
        <end position="582"/>
    </location>
</feature>